<dbReference type="KEGG" id="ntp:CRH09_30665"/>
<organism evidence="2 3">
    <name type="scientific">Nocardia terpenica</name>
    <dbReference type="NCBI Taxonomy" id="455432"/>
    <lineage>
        <taxon>Bacteria</taxon>
        <taxon>Bacillati</taxon>
        <taxon>Actinomycetota</taxon>
        <taxon>Actinomycetes</taxon>
        <taxon>Mycobacteriales</taxon>
        <taxon>Nocardiaceae</taxon>
        <taxon>Nocardia</taxon>
    </lineage>
</organism>
<name>A0A291RRG4_9NOCA</name>
<protein>
    <recommendedName>
        <fullName evidence="1">DUF8176 domain-containing protein</fullName>
    </recommendedName>
</protein>
<feature type="domain" description="DUF8176" evidence="1">
    <location>
        <begin position="3"/>
        <end position="110"/>
    </location>
</feature>
<reference evidence="2 3" key="1">
    <citation type="submission" date="2017-10" db="EMBL/GenBank/DDBJ databases">
        <title>Comparative genomics between pathogenic Norcardia.</title>
        <authorList>
            <person name="Zeng L."/>
        </authorList>
    </citation>
    <scope>NUCLEOTIDE SEQUENCE [LARGE SCALE GENOMIC DNA]</scope>
    <source>
        <strain evidence="2 3">NC_YFY_NT001</strain>
    </source>
</reference>
<evidence type="ECO:0000259" key="1">
    <source>
        <dbReference type="Pfam" id="PF26527"/>
    </source>
</evidence>
<gene>
    <name evidence="2" type="ORF">CRH09_30665</name>
</gene>
<dbReference type="Pfam" id="PF26527">
    <property type="entry name" value="DUF8176"/>
    <property type="match status" value="1"/>
</dbReference>
<dbReference type="Proteomes" id="UP000221961">
    <property type="component" value="Chromosome"/>
</dbReference>
<accession>A0A291RRG4</accession>
<evidence type="ECO:0000313" key="3">
    <source>
        <dbReference type="Proteomes" id="UP000221961"/>
    </source>
</evidence>
<sequence length="113" mass="11448">MVTDSPVTGAAAGGSDSGADAVMAFETAYYAKRSGAATTPDAQVPAAASVIQAGIESISPGTEFCVVVSPAGTGAWHVDVTETRSTRPPTLYRQMVTTASVDGRVLITGISQR</sequence>
<evidence type="ECO:0000313" key="2">
    <source>
        <dbReference type="EMBL" id="ATL69890.1"/>
    </source>
</evidence>
<dbReference type="EMBL" id="CP023778">
    <property type="protein sequence ID" value="ATL69890.1"/>
    <property type="molecule type" value="Genomic_DNA"/>
</dbReference>
<proteinExistence type="predicted"/>
<dbReference type="InterPro" id="IPR058489">
    <property type="entry name" value="DUF8176"/>
</dbReference>
<dbReference type="AlphaFoldDB" id="A0A291RRG4"/>